<reference evidence="2" key="1">
    <citation type="submission" date="2020-02" db="EMBL/GenBank/DDBJ databases">
        <authorList>
            <person name="Meier V. D."/>
        </authorList>
    </citation>
    <scope>NUCLEOTIDE SEQUENCE</scope>
    <source>
        <strain evidence="2">AVDCRST_MAG35</strain>
    </source>
</reference>
<protein>
    <recommendedName>
        <fullName evidence="1">PilZ domain-containing protein</fullName>
    </recommendedName>
</protein>
<gene>
    <name evidence="2" type="ORF">AVDCRST_MAG35-275</name>
</gene>
<proteinExistence type="predicted"/>
<dbReference type="EMBL" id="CADCUY010000050">
    <property type="protein sequence ID" value="CAA9388518.1"/>
    <property type="molecule type" value="Genomic_DNA"/>
</dbReference>
<dbReference type="GO" id="GO:0035438">
    <property type="term" value="F:cyclic-di-GMP binding"/>
    <property type="evidence" value="ECO:0007669"/>
    <property type="project" value="InterPro"/>
</dbReference>
<dbReference type="Gene3D" id="2.40.10.220">
    <property type="entry name" value="predicted glycosyltransferase like domains"/>
    <property type="match status" value="1"/>
</dbReference>
<accession>A0A6J4NKQ2</accession>
<dbReference type="InterPro" id="IPR009875">
    <property type="entry name" value="PilZ_domain"/>
</dbReference>
<evidence type="ECO:0000259" key="1">
    <source>
        <dbReference type="Pfam" id="PF07238"/>
    </source>
</evidence>
<name>A0A6J4NKQ2_9ACTN</name>
<evidence type="ECO:0000313" key="2">
    <source>
        <dbReference type="EMBL" id="CAA9388518.1"/>
    </source>
</evidence>
<feature type="domain" description="PilZ" evidence="1">
    <location>
        <begin position="103"/>
        <end position="206"/>
    </location>
</feature>
<dbReference type="Pfam" id="PF07238">
    <property type="entry name" value="PilZ"/>
    <property type="match status" value="1"/>
</dbReference>
<sequence length="219" mass="22685">MASTTQGSAAPHVGSTVSVLPVSAGRERVGALSDWSVGPAGLVVTASITLTEDAVDALTGRRVWARIESQDGGVRVLEGVAVAGIEPTELGLTGVLALAEERRRTAPRVETSRAVRVSLEALALRHASDAHTVDLSRTGARLRMPAASTEDALAGGAMVEVDIAVGQDETVTAGAEVIRVDHARGELAVRFVDLAEEDAVRLDRAVLSELSAQRAQPAS</sequence>
<organism evidence="2">
    <name type="scientific">uncultured Quadrisphaera sp</name>
    <dbReference type="NCBI Taxonomy" id="904978"/>
    <lineage>
        <taxon>Bacteria</taxon>
        <taxon>Bacillati</taxon>
        <taxon>Actinomycetota</taxon>
        <taxon>Actinomycetes</taxon>
        <taxon>Kineosporiales</taxon>
        <taxon>Kineosporiaceae</taxon>
        <taxon>Quadrisphaera</taxon>
        <taxon>environmental samples</taxon>
    </lineage>
</organism>
<dbReference type="AlphaFoldDB" id="A0A6J4NKQ2"/>
<dbReference type="SUPFAM" id="SSF141371">
    <property type="entry name" value="PilZ domain-like"/>
    <property type="match status" value="1"/>
</dbReference>